<protein>
    <submittedName>
        <fullName evidence="3">Peptidoglycan hydrolase-like protein with peptidoglycan-binding domain</fullName>
    </submittedName>
</protein>
<evidence type="ECO:0000259" key="2">
    <source>
        <dbReference type="Pfam" id="PF01471"/>
    </source>
</evidence>
<dbReference type="Proteomes" id="UP000556436">
    <property type="component" value="Unassembled WGS sequence"/>
</dbReference>
<dbReference type="GO" id="GO:0016787">
    <property type="term" value="F:hydrolase activity"/>
    <property type="evidence" value="ECO:0007669"/>
    <property type="project" value="UniProtKB-KW"/>
</dbReference>
<gene>
    <name evidence="3" type="ORF">FHS38_000398</name>
</gene>
<evidence type="ECO:0000256" key="1">
    <source>
        <dbReference type="SAM" id="SignalP"/>
    </source>
</evidence>
<keyword evidence="1" id="KW-0732">Signal</keyword>
<feature type="chain" id="PRO_5030933376" evidence="1">
    <location>
        <begin position="35"/>
        <end position="128"/>
    </location>
</feature>
<evidence type="ECO:0000313" key="4">
    <source>
        <dbReference type="Proteomes" id="UP000556436"/>
    </source>
</evidence>
<dbReference type="InterPro" id="IPR036366">
    <property type="entry name" value="PGBDSf"/>
</dbReference>
<dbReference type="Pfam" id="PF01471">
    <property type="entry name" value="PG_binding_1"/>
    <property type="match status" value="1"/>
</dbReference>
<keyword evidence="3" id="KW-0378">Hydrolase</keyword>
<dbReference type="EMBL" id="JACHJG010000001">
    <property type="protein sequence ID" value="MBB4884389.1"/>
    <property type="molecule type" value="Genomic_DNA"/>
</dbReference>
<dbReference type="AlphaFoldDB" id="A0A7W7PBW1"/>
<feature type="domain" description="Peptidoglycan binding-like" evidence="2">
    <location>
        <begin position="70"/>
        <end position="104"/>
    </location>
</feature>
<dbReference type="RefSeq" id="WP_184729997.1">
    <property type="nucleotide sequence ID" value="NZ_BMRW01000001.1"/>
</dbReference>
<proteinExistence type="predicted"/>
<reference evidence="3 4" key="1">
    <citation type="submission" date="2020-08" db="EMBL/GenBank/DDBJ databases">
        <title>Genomic Encyclopedia of Type Strains, Phase III (KMG-III): the genomes of soil and plant-associated and newly described type strains.</title>
        <authorList>
            <person name="Whitman W."/>
        </authorList>
    </citation>
    <scope>NUCLEOTIDE SEQUENCE [LARGE SCALE GENOMIC DNA]</scope>
    <source>
        <strain evidence="3 4">CECT 3265</strain>
    </source>
</reference>
<dbReference type="InterPro" id="IPR036365">
    <property type="entry name" value="PGBD-like_sf"/>
</dbReference>
<comment type="caution">
    <text evidence="3">The sequence shown here is derived from an EMBL/GenBank/DDBJ whole genome shotgun (WGS) entry which is preliminary data.</text>
</comment>
<name>A0A7W7PBW1_STRNE</name>
<dbReference type="SUPFAM" id="SSF47090">
    <property type="entry name" value="PGBD-like"/>
    <property type="match status" value="1"/>
</dbReference>
<accession>A0A7W7PBW1</accession>
<keyword evidence="4" id="KW-1185">Reference proteome</keyword>
<feature type="signal peptide" evidence="1">
    <location>
        <begin position="1"/>
        <end position="34"/>
    </location>
</feature>
<organism evidence="3 4">
    <name type="scientific">Streptomyces netropsis</name>
    <name type="common">Streptoverticillium netropsis</name>
    <dbReference type="NCBI Taxonomy" id="55404"/>
    <lineage>
        <taxon>Bacteria</taxon>
        <taxon>Bacillati</taxon>
        <taxon>Actinomycetota</taxon>
        <taxon>Actinomycetes</taxon>
        <taxon>Kitasatosporales</taxon>
        <taxon>Streptomycetaceae</taxon>
        <taxon>Streptomyces</taxon>
    </lineage>
</organism>
<dbReference type="Gene3D" id="1.10.101.10">
    <property type="entry name" value="PGBD-like superfamily/PGBD"/>
    <property type="match status" value="1"/>
</dbReference>
<evidence type="ECO:0000313" key="3">
    <source>
        <dbReference type="EMBL" id="MBB4884389.1"/>
    </source>
</evidence>
<dbReference type="InterPro" id="IPR002477">
    <property type="entry name" value="Peptidoglycan-bd-like"/>
</dbReference>
<sequence length="128" mass="13148">MALKALVKKTACTIGIMAAAAGMVGGGLAGTANAKPGIPNISVGSGNSHGVWCVQRAVNNWAERTGKGRPIGEDGKFGPATKTWVVKFQKASKVSADGIVGPTTGNSILDNAGQHRGYCYDHVPSTRR</sequence>